<evidence type="ECO:0000256" key="3">
    <source>
        <dbReference type="ARBA" id="ARBA00022452"/>
    </source>
</evidence>
<protein>
    <submittedName>
        <fullName evidence="13">Outer membrane receptor protein involved in Fe transport</fullName>
    </submittedName>
    <submittedName>
        <fullName evidence="12">TonB-dependent receptor, beta-barrel domain protein</fullName>
    </submittedName>
</protein>
<evidence type="ECO:0000259" key="10">
    <source>
        <dbReference type="Pfam" id="PF00593"/>
    </source>
</evidence>
<keyword evidence="5 9" id="KW-0798">TonB box</keyword>
<dbReference type="Pfam" id="PF07715">
    <property type="entry name" value="Plug"/>
    <property type="match status" value="1"/>
</dbReference>
<accession>A0A379AWA8</accession>
<dbReference type="Gene3D" id="2.170.130.10">
    <property type="entry name" value="TonB-dependent receptor, plug domain"/>
    <property type="match status" value="1"/>
</dbReference>
<dbReference type="EMBL" id="UGSQ01000003">
    <property type="protein sequence ID" value="SUB26625.1"/>
    <property type="molecule type" value="Genomic_DNA"/>
</dbReference>
<dbReference type="InterPro" id="IPR037066">
    <property type="entry name" value="Plug_dom_sf"/>
</dbReference>
<dbReference type="GO" id="GO:0044718">
    <property type="term" value="P:siderophore transmembrane transport"/>
    <property type="evidence" value="ECO:0007669"/>
    <property type="project" value="TreeGrafter"/>
</dbReference>
<dbReference type="EMBL" id="SNXJ01000001">
    <property type="protein sequence ID" value="TDP30126.1"/>
    <property type="molecule type" value="Genomic_DNA"/>
</dbReference>
<evidence type="ECO:0000313" key="12">
    <source>
        <dbReference type="EMBL" id="SUB26625.1"/>
    </source>
</evidence>
<dbReference type="PROSITE" id="PS51257">
    <property type="entry name" value="PROKAR_LIPOPROTEIN"/>
    <property type="match status" value="1"/>
</dbReference>
<evidence type="ECO:0000256" key="4">
    <source>
        <dbReference type="ARBA" id="ARBA00022692"/>
    </source>
</evidence>
<evidence type="ECO:0000256" key="2">
    <source>
        <dbReference type="ARBA" id="ARBA00022448"/>
    </source>
</evidence>
<evidence type="ECO:0000313" key="14">
    <source>
        <dbReference type="Proteomes" id="UP000255113"/>
    </source>
</evidence>
<keyword evidence="3 8" id="KW-1134">Transmembrane beta strand</keyword>
<dbReference type="SUPFAM" id="SSF56935">
    <property type="entry name" value="Porins"/>
    <property type="match status" value="1"/>
</dbReference>
<dbReference type="InterPro" id="IPR039426">
    <property type="entry name" value="TonB-dep_rcpt-like"/>
</dbReference>
<dbReference type="Proteomes" id="UP000294683">
    <property type="component" value="Unassembled WGS sequence"/>
</dbReference>
<comment type="similarity">
    <text evidence="8 9">Belongs to the TonB-dependent receptor family.</text>
</comment>
<keyword evidence="12" id="KW-0675">Receptor</keyword>
<evidence type="ECO:0000313" key="15">
    <source>
        <dbReference type="Proteomes" id="UP000294683"/>
    </source>
</evidence>
<evidence type="ECO:0000313" key="13">
    <source>
        <dbReference type="EMBL" id="TDP30126.1"/>
    </source>
</evidence>
<dbReference type="Proteomes" id="UP000255113">
    <property type="component" value="Unassembled WGS sequence"/>
</dbReference>
<keyword evidence="6 8" id="KW-0472">Membrane</keyword>
<dbReference type="InterPro" id="IPR036942">
    <property type="entry name" value="Beta-barrel_TonB_sf"/>
</dbReference>
<organism evidence="12 14">
    <name type="scientific">Avibacterium gallinarum</name>
    <name type="common">Pasteurella gallinarum</name>
    <dbReference type="NCBI Taxonomy" id="755"/>
    <lineage>
        <taxon>Bacteria</taxon>
        <taxon>Pseudomonadati</taxon>
        <taxon>Pseudomonadota</taxon>
        <taxon>Gammaproteobacteria</taxon>
        <taxon>Pasteurellales</taxon>
        <taxon>Pasteurellaceae</taxon>
        <taxon>Avibacterium</taxon>
    </lineage>
</organism>
<evidence type="ECO:0000256" key="7">
    <source>
        <dbReference type="ARBA" id="ARBA00023237"/>
    </source>
</evidence>
<dbReference type="InterPro" id="IPR012910">
    <property type="entry name" value="Plug_dom"/>
</dbReference>
<evidence type="ECO:0000256" key="5">
    <source>
        <dbReference type="ARBA" id="ARBA00023077"/>
    </source>
</evidence>
<dbReference type="GO" id="GO:0015344">
    <property type="term" value="F:siderophore uptake transmembrane transporter activity"/>
    <property type="evidence" value="ECO:0007669"/>
    <property type="project" value="TreeGrafter"/>
</dbReference>
<keyword evidence="15" id="KW-1185">Reference proteome</keyword>
<dbReference type="Gene3D" id="2.40.170.20">
    <property type="entry name" value="TonB-dependent receptor, beta-barrel domain"/>
    <property type="match status" value="1"/>
</dbReference>
<feature type="domain" description="TonB-dependent receptor-like beta-barrel" evidence="10">
    <location>
        <begin position="325"/>
        <end position="749"/>
    </location>
</feature>
<evidence type="ECO:0000256" key="9">
    <source>
        <dbReference type="RuleBase" id="RU003357"/>
    </source>
</evidence>
<evidence type="ECO:0000256" key="8">
    <source>
        <dbReference type="PROSITE-ProRule" id="PRU01360"/>
    </source>
</evidence>
<keyword evidence="2 8" id="KW-0813">Transport</keyword>
<evidence type="ECO:0000256" key="1">
    <source>
        <dbReference type="ARBA" id="ARBA00004571"/>
    </source>
</evidence>
<gene>
    <name evidence="13" type="ORF">EV689_101150</name>
    <name evidence="12" type="ORF">NCTC11188_00982</name>
</gene>
<keyword evidence="4 8" id="KW-0812">Transmembrane</keyword>
<dbReference type="InterPro" id="IPR000531">
    <property type="entry name" value="Beta-barrel_TonB"/>
</dbReference>
<evidence type="ECO:0000259" key="11">
    <source>
        <dbReference type="Pfam" id="PF07715"/>
    </source>
</evidence>
<dbReference type="GO" id="GO:0009279">
    <property type="term" value="C:cell outer membrane"/>
    <property type="evidence" value="ECO:0007669"/>
    <property type="project" value="UniProtKB-SubCell"/>
</dbReference>
<name>A0A379AWA8_AVIGA</name>
<dbReference type="PANTHER" id="PTHR30069:SF40">
    <property type="entry name" value="TONB-DEPENDENT RECEPTOR NMB0964-RELATED"/>
    <property type="match status" value="1"/>
</dbReference>
<dbReference type="RefSeq" id="WP_103853089.1">
    <property type="nucleotide sequence ID" value="NZ_PQVJ01000008.1"/>
</dbReference>
<dbReference type="PANTHER" id="PTHR30069">
    <property type="entry name" value="TONB-DEPENDENT OUTER MEMBRANE RECEPTOR"/>
    <property type="match status" value="1"/>
</dbReference>
<reference evidence="12 14" key="1">
    <citation type="submission" date="2018-06" db="EMBL/GenBank/DDBJ databases">
        <authorList>
            <consortium name="Pathogen Informatics"/>
            <person name="Doyle S."/>
        </authorList>
    </citation>
    <scope>NUCLEOTIDE SEQUENCE [LARGE SCALE GENOMIC DNA]</scope>
    <source>
        <strain evidence="12 14">NCTC11188</strain>
    </source>
</reference>
<dbReference type="Pfam" id="PF00593">
    <property type="entry name" value="TonB_dep_Rec_b-barrel"/>
    <property type="match status" value="1"/>
</dbReference>
<evidence type="ECO:0000256" key="6">
    <source>
        <dbReference type="ARBA" id="ARBA00023136"/>
    </source>
</evidence>
<feature type="domain" description="TonB-dependent receptor plug" evidence="11">
    <location>
        <begin position="58"/>
        <end position="154"/>
    </location>
</feature>
<comment type="subcellular location">
    <subcellularLocation>
        <location evidence="1 8">Cell outer membrane</location>
        <topology evidence="1 8">Multi-pass membrane protein</topology>
    </subcellularLocation>
</comment>
<dbReference type="AlphaFoldDB" id="A0A379AWA8"/>
<reference evidence="13 15" key="2">
    <citation type="submission" date="2019-03" db="EMBL/GenBank/DDBJ databases">
        <title>Genomic Encyclopedia of Type Strains, Phase IV (KMG-IV): sequencing the most valuable type-strain genomes for metagenomic binning, comparative biology and taxonomic classification.</title>
        <authorList>
            <person name="Goeker M."/>
        </authorList>
    </citation>
    <scope>NUCLEOTIDE SEQUENCE [LARGE SCALE GENOMIC DNA]</scope>
    <source>
        <strain evidence="13 15">DSM 17481</strain>
    </source>
</reference>
<proteinExistence type="inferred from homology"/>
<keyword evidence="7 8" id="KW-0998">Cell outer membrane</keyword>
<sequence length="780" mass="88486">MQLFDSKYFSLSFFAFFSACYCYGQENVESTQQLAPIFVEAEAVKNAVPDHYLNTQYRINQAQLSNNHSTTLGAVVEKVSGVQSSAFGPNSSRPIIRGLSSQRVAVLANNMPINDLAVVSGNLATSINPLNATGIEISKGGAAVLYGGRSLGGAINILDEAIPKQISQNKISGEVSLNKGFNAPNQGAFKLNINNGEHWAFYLDGAMSKISSIKVPHFSKAGVCYDKAYLQSRTDLQRQCQVSIPVLSSLNPAYFKYISQYYLDNYQDKSLGLTEEDKYTNRRGFMGGNPENPLYVPNSPYYMEKFGDLKEYHSYPKGRIPNSHSATRTFTLGSSYIDHFGYTGVSWHYFDTDYGVPGFAYLASQANEGYAPVTVKNQTYRLNWDTHWVMPIKGIESVDFQVNYQHAKDQEFLGAVMSNGFLSDNYAYRLSAIHAPLFERLIGTVGTDFSYQKVSAKGQDSYLPDLKRKAYSIFAIETLDLAPFTLEVGHRIGKVRYQLGELHRERSQSVGAYYAKDRHFSLQNTHFAFQFNPSESSYIKLQRTFAERALEMNELYANNNHYALLIEENGDARLQKEKSHTWEISAGIEQNGFNVAVSWYRNHFDHFTYLGYTSLVRNGLMVKQWRQTPLILTGWEVDLSYQLETSHWGVWNWHLFYDHIKQKLPQRLTGLGNYLPNLPSSRFGGDVNIEYKNWRAFLAATHYKTQKYVSNEVDEKLVNPSFTLVDMGISYVYPWKQSEMEIYFHINNLTNREARSNTSPLKFLAPQAGRNAVFGIKVNF</sequence>
<dbReference type="PROSITE" id="PS52016">
    <property type="entry name" value="TONB_DEPENDENT_REC_3"/>
    <property type="match status" value="1"/>
</dbReference>